<keyword evidence="5" id="KW-0547">Nucleotide-binding</keyword>
<name>A0ABW2M6H8_9ACTN</name>
<evidence type="ECO:0000256" key="9">
    <source>
        <dbReference type="SAM" id="Phobius"/>
    </source>
</evidence>
<keyword evidence="3" id="KW-0597">Phosphoprotein</keyword>
<dbReference type="PANTHER" id="PTHR24421:SF10">
    <property type="entry name" value="NITRATE_NITRITE SENSOR PROTEIN NARQ"/>
    <property type="match status" value="1"/>
</dbReference>
<dbReference type="CDD" id="cd16917">
    <property type="entry name" value="HATPase_UhpB-NarQ-NarX-like"/>
    <property type="match status" value="1"/>
</dbReference>
<accession>A0ABW2M6H8</accession>
<feature type="domain" description="Signal transduction histidine kinase subgroup 3 dimerisation and phosphoacceptor" evidence="10">
    <location>
        <begin position="158"/>
        <end position="222"/>
    </location>
</feature>
<dbReference type="PANTHER" id="PTHR24421">
    <property type="entry name" value="NITRATE/NITRITE SENSOR PROTEIN NARX-RELATED"/>
    <property type="match status" value="1"/>
</dbReference>
<evidence type="ECO:0000256" key="6">
    <source>
        <dbReference type="ARBA" id="ARBA00022777"/>
    </source>
</evidence>
<evidence type="ECO:0000256" key="2">
    <source>
        <dbReference type="ARBA" id="ARBA00012438"/>
    </source>
</evidence>
<sequence length="400" mass="41605">MGESTGPAVMVLGALPSLVAAGTLGWAVACRRSVARQRFGRLAHPATVCAVLSLTTSFALPQAGSGWKLVEAALLLLLVAVVTRWSPLRELATALPAAALAVTLWPLPLVTGESFLESIGIGAFWLLPVVGAVAVGAYPRRQELRRRRAVAEARSAQRLQLSRDLHDFVAHDISGIVVQAQAARFVAATDPSHAVLALERIEKAGLSALAAMDRTVRMLHGPEAAATEPLPGLSRLPFLVDDFTAVGATEAYLDLPPTVTEALSREAGSAAYRIVVEALTNIRRHAPGASRATVVLTPRATTVEIEVTNDRGAGEASARRGSRGGLGIPALTEHAQALGGTLSAGPHGDGGWRLTAVLPADVPAVLPAGLPGVRPVALPKDLPVELPEDQPGALPKEKTP</sequence>
<dbReference type="EMBL" id="JBHTCK010000001">
    <property type="protein sequence ID" value="MFC7349331.1"/>
    <property type="molecule type" value="Genomic_DNA"/>
</dbReference>
<feature type="transmembrane region" description="Helical" evidence="9">
    <location>
        <begin position="90"/>
        <end position="107"/>
    </location>
</feature>
<dbReference type="InterPro" id="IPR011712">
    <property type="entry name" value="Sig_transdc_His_kin_sub3_dim/P"/>
</dbReference>
<evidence type="ECO:0000313" key="11">
    <source>
        <dbReference type="EMBL" id="MFC7349331.1"/>
    </source>
</evidence>
<dbReference type="Gene3D" id="1.20.5.1930">
    <property type="match status" value="1"/>
</dbReference>
<evidence type="ECO:0000313" key="12">
    <source>
        <dbReference type="Proteomes" id="UP001596509"/>
    </source>
</evidence>
<dbReference type="Gene3D" id="3.30.565.10">
    <property type="entry name" value="Histidine kinase-like ATPase, C-terminal domain"/>
    <property type="match status" value="1"/>
</dbReference>
<comment type="catalytic activity">
    <reaction evidence="1">
        <text>ATP + protein L-histidine = ADP + protein N-phospho-L-histidine.</text>
        <dbReference type="EC" id="2.7.13.3"/>
    </reaction>
</comment>
<evidence type="ECO:0000256" key="1">
    <source>
        <dbReference type="ARBA" id="ARBA00000085"/>
    </source>
</evidence>
<dbReference type="Proteomes" id="UP001596509">
    <property type="component" value="Unassembled WGS sequence"/>
</dbReference>
<feature type="transmembrane region" description="Helical" evidence="9">
    <location>
        <begin position="66"/>
        <end position="83"/>
    </location>
</feature>
<dbReference type="InterPro" id="IPR050482">
    <property type="entry name" value="Sensor_HK_TwoCompSys"/>
</dbReference>
<dbReference type="InterPro" id="IPR036890">
    <property type="entry name" value="HATPase_C_sf"/>
</dbReference>
<evidence type="ECO:0000256" key="5">
    <source>
        <dbReference type="ARBA" id="ARBA00022741"/>
    </source>
</evidence>
<evidence type="ECO:0000256" key="4">
    <source>
        <dbReference type="ARBA" id="ARBA00022679"/>
    </source>
</evidence>
<keyword evidence="7" id="KW-0067">ATP-binding</keyword>
<evidence type="ECO:0000259" key="10">
    <source>
        <dbReference type="Pfam" id="PF07730"/>
    </source>
</evidence>
<feature type="transmembrane region" description="Helical" evidence="9">
    <location>
        <begin position="42"/>
        <end position="60"/>
    </location>
</feature>
<dbReference type="EC" id="2.7.13.3" evidence="2"/>
<feature type="transmembrane region" description="Helical" evidence="9">
    <location>
        <begin position="119"/>
        <end position="138"/>
    </location>
</feature>
<keyword evidence="12" id="KW-1185">Reference proteome</keyword>
<evidence type="ECO:0000256" key="3">
    <source>
        <dbReference type="ARBA" id="ARBA00022553"/>
    </source>
</evidence>
<keyword evidence="9" id="KW-0812">Transmembrane</keyword>
<proteinExistence type="predicted"/>
<comment type="caution">
    <text evidence="11">The sequence shown here is derived from an EMBL/GenBank/DDBJ whole genome shotgun (WGS) entry which is preliminary data.</text>
</comment>
<keyword evidence="9" id="KW-0472">Membrane</keyword>
<organism evidence="11 12">
    <name type="scientific">Streptomyces caviscabies</name>
    <dbReference type="NCBI Taxonomy" id="90079"/>
    <lineage>
        <taxon>Bacteria</taxon>
        <taxon>Bacillati</taxon>
        <taxon>Actinomycetota</taxon>
        <taxon>Actinomycetes</taxon>
        <taxon>Kitasatosporales</taxon>
        <taxon>Streptomycetaceae</taxon>
        <taxon>Streptomyces</taxon>
    </lineage>
</organism>
<keyword evidence="6 11" id="KW-0418">Kinase</keyword>
<gene>
    <name evidence="11" type="ORF">ACFQW9_01625</name>
</gene>
<feature type="transmembrane region" description="Helical" evidence="9">
    <location>
        <begin position="6"/>
        <end position="30"/>
    </location>
</feature>
<keyword evidence="4" id="KW-0808">Transferase</keyword>
<keyword evidence="8" id="KW-0902">Two-component regulatory system</keyword>
<dbReference type="SUPFAM" id="SSF55874">
    <property type="entry name" value="ATPase domain of HSP90 chaperone/DNA topoisomerase II/histidine kinase"/>
    <property type="match status" value="1"/>
</dbReference>
<dbReference type="GO" id="GO:0016301">
    <property type="term" value="F:kinase activity"/>
    <property type="evidence" value="ECO:0007669"/>
    <property type="project" value="UniProtKB-KW"/>
</dbReference>
<reference evidence="12" key="1">
    <citation type="journal article" date="2019" name="Int. J. Syst. Evol. Microbiol.">
        <title>The Global Catalogue of Microorganisms (GCM) 10K type strain sequencing project: providing services to taxonomists for standard genome sequencing and annotation.</title>
        <authorList>
            <consortium name="The Broad Institute Genomics Platform"/>
            <consortium name="The Broad Institute Genome Sequencing Center for Infectious Disease"/>
            <person name="Wu L."/>
            <person name="Ma J."/>
        </authorList>
    </citation>
    <scope>NUCLEOTIDE SEQUENCE [LARGE SCALE GENOMIC DNA]</scope>
    <source>
        <strain evidence="12">ICMP 19430</strain>
    </source>
</reference>
<evidence type="ECO:0000256" key="8">
    <source>
        <dbReference type="ARBA" id="ARBA00023012"/>
    </source>
</evidence>
<dbReference type="RefSeq" id="WP_319286028.1">
    <property type="nucleotide sequence ID" value="NZ_JBHTCK010000001.1"/>
</dbReference>
<keyword evidence="9" id="KW-1133">Transmembrane helix</keyword>
<dbReference type="Pfam" id="PF07730">
    <property type="entry name" value="HisKA_3"/>
    <property type="match status" value="1"/>
</dbReference>
<evidence type="ECO:0000256" key="7">
    <source>
        <dbReference type="ARBA" id="ARBA00022840"/>
    </source>
</evidence>
<protein>
    <recommendedName>
        <fullName evidence="2">histidine kinase</fullName>
        <ecNumber evidence="2">2.7.13.3</ecNumber>
    </recommendedName>
</protein>